<keyword evidence="3" id="KW-0732">Signal</keyword>
<dbReference type="SUPFAM" id="SSF53649">
    <property type="entry name" value="Alkaline phosphatase-like"/>
    <property type="match status" value="1"/>
</dbReference>
<proteinExistence type="inferred from homology"/>
<dbReference type="Gene3D" id="3.30.1120.10">
    <property type="match status" value="1"/>
</dbReference>
<dbReference type="GO" id="GO:0004065">
    <property type="term" value="F:arylsulfatase activity"/>
    <property type="evidence" value="ECO:0007669"/>
    <property type="project" value="TreeGrafter"/>
</dbReference>
<dbReference type="PANTHER" id="PTHR42693:SF53">
    <property type="entry name" value="ENDO-4-O-SULFATASE"/>
    <property type="match status" value="1"/>
</dbReference>
<sequence>MRNICCYGLLLCALGTASCASQARQEETAARQKPNIVLILADDLGYGDLGCYGQEKIRTPHLDRMAAGGMRFTQFYAGSTVCAPSRSSLMTGLHTGHTPVRGNKEIQPEGQWPLPDTITTMARMLQQAGYATGAFGKWGLGPVGSAGDPVKRGFDEFFGYNCQRQSHNFFPDHLWHNDQRVNYPNTPDSFHVYSAQEIHEQALAFIDAHREQPFFLFLPYTMPHAALQLPAGDSAMEAYKQAFHEQARPVPAKWNGKGYAPQPYPHATYAAMVSRLDAYVGQVMQKLQDLGLDSNTIVIFTSDNGPHEEGGNDPAFFNSNGPFRGIKRDVYEGGIREPMIVRWPGRVQAGVTSSYVGAFWDFMPTFAALAGTEVPQQTDGISFLPALTGVGAQQQHAYLYWEFHEKGGRRALRMGNWKAVQLNVSREPAGPMELYRLDKDPEEQHDLAAQQPEIVEKMRALMEQAHVRNEAFPFKGAE</sequence>
<feature type="domain" description="Sulfatase N-terminal" evidence="4">
    <location>
        <begin position="34"/>
        <end position="371"/>
    </location>
</feature>
<dbReference type="EMBL" id="VLLG01000006">
    <property type="protein sequence ID" value="TWI82557.1"/>
    <property type="molecule type" value="Genomic_DNA"/>
</dbReference>
<dbReference type="Gene3D" id="3.40.720.10">
    <property type="entry name" value="Alkaline Phosphatase, subunit A"/>
    <property type="match status" value="1"/>
</dbReference>
<dbReference type="PROSITE" id="PS51257">
    <property type="entry name" value="PROKAR_LIPOPROTEIN"/>
    <property type="match status" value="1"/>
</dbReference>
<feature type="signal peptide" evidence="3">
    <location>
        <begin position="1"/>
        <end position="23"/>
    </location>
</feature>
<evidence type="ECO:0000256" key="3">
    <source>
        <dbReference type="SAM" id="SignalP"/>
    </source>
</evidence>
<comment type="similarity">
    <text evidence="1">Belongs to the sulfatase family.</text>
</comment>
<name>A0A562SMM6_CHIJA</name>
<dbReference type="OrthoDB" id="9764377at2"/>
<keyword evidence="2" id="KW-0378">Hydrolase</keyword>
<dbReference type="InterPro" id="IPR017850">
    <property type="entry name" value="Alkaline_phosphatase_core_sf"/>
</dbReference>
<evidence type="ECO:0000259" key="4">
    <source>
        <dbReference type="Pfam" id="PF00884"/>
    </source>
</evidence>
<evidence type="ECO:0000313" key="6">
    <source>
        <dbReference type="Proteomes" id="UP000316778"/>
    </source>
</evidence>
<reference evidence="5 6" key="1">
    <citation type="journal article" date="2013" name="Stand. Genomic Sci.">
        <title>Genomic Encyclopedia of Type Strains, Phase I: The one thousand microbial genomes (KMG-I) project.</title>
        <authorList>
            <person name="Kyrpides N.C."/>
            <person name="Woyke T."/>
            <person name="Eisen J.A."/>
            <person name="Garrity G."/>
            <person name="Lilburn T.G."/>
            <person name="Beck B.J."/>
            <person name="Whitman W.B."/>
            <person name="Hugenholtz P."/>
            <person name="Klenk H.P."/>
        </authorList>
    </citation>
    <scope>NUCLEOTIDE SEQUENCE [LARGE SCALE GENOMIC DNA]</scope>
    <source>
        <strain evidence="5 6">DSM 13484</strain>
    </source>
</reference>
<dbReference type="RefSeq" id="WP_145718753.1">
    <property type="nucleotide sequence ID" value="NZ_BAAAFY010000006.1"/>
</dbReference>
<dbReference type="AlphaFoldDB" id="A0A562SMM6"/>
<feature type="chain" id="PRO_5021768162" evidence="3">
    <location>
        <begin position="24"/>
        <end position="478"/>
    </location>
</feature>
<keyword evidence="6" id="KW-1185">Reference proteome</keyword>
<comment type="caution">
    <text evidence="5">The sequence shown here is derived from an EMBL/GenBank/DDBJ whole genome shotgun (WGS) entry which is preliminary data.</text>
</comment>
<organism evidence="5 6">
    <name type="scientific">Chitinophaga japonensis</name>
    <name type="common">Flexibacter japonensis</name>
    <dbReference type="NCBI Taxonomy" id="104662"/>
    <lineage>
        <taxon>Bacteria</taxon>
        <taxon>Pseudomonadati</taxon>
        <taxon>Bacteroidota</taxon>
        <taxon>Chitinophagia</taxon>
        <taxon>Chitinophagales</taxon>
        <taxon>Chitinophagaceae</taxon>
        <taxon>Chitinophaga</taxon>
    </lineage>
</organism>
<dbReference type="PANTHER" id="PTHR42693">
    <property type="entry name" value="ARYLSULFATASE FAMILY MEMBER"/>
    <property type="match status" value="1"/>
</dbReference>
<dbReference type="Pfam" id="PF00884">
    <property type="entry name" value="Sulfatase"/>
    <property type="match status" value="1"/>
</dbReference>
<gene>
    <name evidence="5" type="ORF">LX66_5131</name>
</gene>
<dbReference type="CDD" id="cd16145">
    <property type="entry name" value="ARS_like"/>
    <property type="match status" value="1"/>
</dbReference>
<evidence type="ECO:0000313" key="5">
    <source>
        <dbReference type="EMBL" id="TWI82557.1"/>
    </source>
</evidence>
<evidence type="ECO:0000256" key="1">
    <source>
        <dbReference type="ARBA" id="ARBA00008779"/>
    </source>
</evidence>
<evidence type="ECO:0000256" key="2">
    <source>
        <dbReference type="ARBA" id="ARBA00022801"/>
    </source>
</evidence>
<accession>A0A562SMM6</accession>
<dbReference type="InterPro" id="IPR000917">
    <property type="entry name" value="Sulfatase_N"/>
</dbReference>
<dbReference type="Proteomes" id="UP000316778">
    <property type="component" value="Unassembled WGS sequence"/>
</dbReference>
<protein>
    <submittedName>
        <fullName evidence="5">Arylsulfatase A-like enzyme</fullName>
    </submittedName>
</protein>
<dbReference type="InterPro" id="IPR050738">
    <property type="entry name" value="Sulfatase"/>
</dbReference>